<dbReference type="HAMAP" id="MF_00374">
    <property type="entry name" value="Ribosomal_uL29"/>
    <property type="match status" value="1"/>
</dbReference>
<evidence type="ECO:0000313" key="7">
    <source>
        <dbReference type="Proteomes" id="UP000183365"/>
    </source>
</evidence>
<evidence type="ECO:0000256" key="4">
    <source>
        <dbReference type="ARBA" id="ARBA00064105"/>
    </source>
</evidence>
<dbReference type="NCBIfam" id="TIGR00012">
    <property type="entry name" value="L29"/>
    <property type="match status" value="1"/>
</dbReference>
<dbReference type="Pfam" id="PF00831">
    <property type="entry name" value="Ribosomal_L29"/>
    <property type="match status" value="1"/>
</dbReference>
<keyword evidence="2 6" id="KW-0689">Ribosomal protein</keyword>
<dbReference type="CDD" id="cd00427">
    <property type="entry name" value="Ribosomal_L29_HIP"/>
    <property type="match status" value="1"/>
</dbReference>
<evidence type="ECO:0000313" key="6">
    <source>
        <dbReference type="EMBL" id="SGZ38628.1"/>
    </source>
</evidence>
<dbReference type="GO" id="GO:0003729">
    <property type="term" value="F:mRNA binding"/>
    <property type="evidence" value="ECO:0007669"/>
    <property type="project" value="TreeGrafter"/>
</dbReference>
<dbReference type="VEuPathDB" id="FungiDB:HGUI_00828"/>
<keyword evidence="3" id="KW-0687">Ribonucleoprotein</keyword>
<gene>
    <name evidence="6" type="ORF">HGUI_00828</name>
</gene>
<dbReference type="GO" id="GO:0003735">
    <property type="term" value="F:structural constituent of ribosome"/>
    <property type="evidence" value="ECO:0007669"/>
    <property type="project" value="InterPro"/>
</dbReference>
<proteinExistence type="inferred from homology"/>
<dbReference type="FunFam" id="6.10.250.3450:FF:000001">
    <property type="entry name" value="60S ribosomal protein L35"/>
    <property type="match status" value="1"/>
</dbReference>
<evidence type="ECO:0000256" key="2">
    <source>
        <dbReference type="ARBA" id="ARBA00022980"/>
    </source>
</evidence>
<accession>A0A1L0AYK9</accession>
<dbReference type="InterPro" id="IPR018254">
    <property type="entry name" value="Ribosomal_uL29_CS"/>
</dbReference>
<dbReference type="Gene3D" id="6.10.250.3450">
    <property type="match status" value="1"/>
</dbReference>
<feature type="coiled-coil region" evidence="5">
    <location>
        <begin position="5"/>
        <end position="32"/>
    </location>
</feature>
<dbReference type="EMBL" id="FQNF01000010">
    <property type="protein sequence ID" value="SGZ38628.1"/>
    <property type="molecule type" value="Genomic_DNA"/>
</dbReference>
<sequence>MILAYELKTQSKEQLESKLEDLKKELASLKVQKISKPSLPKINSVRKSIARVLTVINLNQREAVAQIYAGKKYQPKSLRAKKTRALRRALTKHQASLVTVKQQKKQAAFPQRKYAIKA</sequence>
<dbReference type="SUPFAM" id="SSF46561">
    <property type="entry name" value="Ribosomal protein L29 (L29p)"/>
    <property type="match status" value="1"/>
</dbReference>
<dbReference type="PANTHER" id="PTHR45722">
    <property type="entry name" value="60S RIBOSOMAL PROTEIN L35"/>
    <property type="match status" value="1"/>
</dbReference>
<protein>
    <submittedName>
        <fullName evidence="6">Probable 60S ribosomal protein L35-B</fullName>
    </submittedName>
</protein>
<name>A0A1L0AYK9_9ASCO</name>
<dbReference type="AlphaFoldDB" id="A0A1L0AYK9"/>
<dbReference type="Gene3D" id="1.10.287.310">
    <property type="match status" value="1"/>
</dbReference>
<evidence type="ECO:0000256" key="5">
    <source>
        <dbReference type="SAM" id="Coils"/>
    </source>
</evidence>
<keyword evidence="5" id="KW-0175">Coiled coil</keyword>
<dbReference type="PANTHER" id="PTHR45722:SF2">
    <property type="entry name" value="LARGE RIBOSOMAL SUBUNIT PROTEIN UL29-RELATED"/>
    <property type="match status" value="1"/>
</dbReference>
<evidence type="ECO:0000256" key="1">
    <source>
        <dbReference type="ARBA" id="ARBA00009254"/>
    </source>
</evidence>
<dbReference type="PROSITE" id="PS00579">
    <property type="entry name" value="RIBOSOMAL_L29"/>
    <property type="match status" value="1"/>
</dbReference>
<evidence type="ECO:0000256" key="3">
    <source>
        <dbReference type="ARBA" id="ARBA00023274"/>
    </source>
</evidence>
<reference evidence="7" key="1">
    <citation type="submission" date="2016-11" db="EMBL/GenBank/DDBJ databases">
        <authorList>
            <person name="Guldener U."/>
        </authorList>
    </citation>
    <scope>NUCLEOTIDE SEQUENCE [LARGE SCALE GENOMIC DNA]</scope>
</reference>
<dbReference type="GO" id="GO:0022625">
    <property type="term" value="C:cytosolic large ribosomal subunit"/>
    <property type="evidence" value="ECO:0007669"/>
    <property type="project" value="InterPro"/>
</dbReference>
<dbReference type="GO" id="GO:0002181">
    <property type="term" value="P:cytoplasmic translation"/>
    <property type="evidence" value="ECO:0007669"/>
    <property type="project" value="UniProtKB-ARBA"/>
</dbReference>
<dbReference type="GO" id="GO:0030687">
    <property type="term" value="C:preribosome, large subunit precursor"/>
    <property type="evidence" value="ECO:0007669"/>
    <property type="project" value="UniProtKB-ARBA"/>
</dbReference>
<comment type="similarity">
    <text evidence="1">Belongs to the universal ribosomal protein uL29 family.</text>
</comment>
<organism evidence="6 7">
    <name type="scientific">Hanseniaspora guilliermondii</name>
    <dbReference type="NCBI Taxonomy" id="56406"/>
    <lineage>
        <taxon>Eukaryota</taxon>
        <taxon>Fungi</taxon>
        <taxon>Dikarya</taxon>
        <taxon>Ascomycota</taxon>
        <taxon>Saccharomycotina</taxon>
        <taxon>Saccharomycetes</taxon>
        <taxon>Saccharomycodales</taxon>
        <taxon>Saccharomycodaceae</taxon>
        <taxon>Hanseniaspora</taxon>
    </lineage>
</organism>
<dbReference type="InterPro" id="IPR036049">
    <property type="entry name" value="Ribosomal_uL29_sf"/>
</dbReference>
<dbReference type="Proteomes" id="UP000183365">
    <property type="component" value="Unassembled WGS sequence"/>
</dbReference>
<dbReference type="OrthoDB" id="528635at2759"/>
<dbReference type="GO" id="GO:0000463">
    <property type="term" value="P:maturation of LSU-rRNA from tricistronic rRNA transcript (SSU-rRNA, 5.8S rRNA, LSU-rRNA)"/>
    <property type="evidence" value="ECO:0007669"/>
    <property type="project" value="InterPro"/>
</dbReference>
<dbReference type="FunFam" id="1.10.287.310:FF:000002">
    <property type="entry name" value="60S ribosomal protein L35"/>
    <property type="match status" value="1"/>
</dbReference>
<keyword evidence="7" id="KW-1185">Reference proteome</keyword>
<comment type="subunit">
    <text evidence="4">Component of the large ribosomal subunit (LSU). Mature yeast ribosomes consist of a small (40S) and a large (60S) subunit. The 40S small subunit contains 1 molecule of ribosomal RNA (18S rRNA) and 33 different proteins (encoded by 57 genes). The large 60S subunit contains 3 rRNA molecules (25S, 5.8S and 5S rRNA) and 46 different proteins (encoded by 81 genes). uL29 is associated with the polypeptide exit tunnel.</text>
</comment>
<dbReference type="InterPro" id="IPR045059">
    <property type="entry name" value="Ribosomal_uL29_euk"/>
</dbReference>
<dbReference type="InterPro" id="IPR001854">
    <property type="entry name" value="Ribosomal_uL29"/>
</dbReference>